<gene>
    <name evidence="2" type="ORF">FYJ45_04850</name>
</gene>
<accession>A0A6N7WAE9</accession>
<evidence type="ECO:0000259" key="1">
    <source>
        <dbReference type="Pfam" id="PF03050"/>
    </source>
</evidence>
<comment type="caution">
    <text evidence="2">The sequence shown here is derived from an EMBL/GenBank/DDBJ whole genome shotgun (WGS) entry which is preliminary data.</text>
</comment>
<name>A0A6N7WAE9_9FIRM</name>
<dbReference type="EMBL" id="VUMI01000005">
    <property type="protein sequence ID" value="MSS87683.1"/>
    <property type="molecule type" value="Genomic_DNA"/>
</dbReference>
<dbReference type="AlphaFoldDB" id="A0A6N7WAE9"/>
<dbReference type="Pfam" id="PF03050">
    <property type="entry name" value="DDE_Tnp_IS66"/>
    <property type="match status" value="1"/>
</dbReference>
<evidence type="ECO:0000313" key="3">
    <source>
        <dbReference type="Proteomes" id="UP000436047"/>
    </source>
</evidence>
<sequence>MVDGFQGYDKLKNVKRCACYAHIRRFFLDAIPKGSEKDLSKPAVQGMAYCDKLFRCERRYKEQGLSYEQRLKRRLKDEKPVVEAFTK</sequence>
<protein>
    <submittedName>
        <fullName evidence="2">Transposase</fullName>
    </submittedName>
</protein>
<evidence type="ECO:0000313" key="2">
    <source>
        <dbReference type="EMBL" id="MSS87683.1"/>
    </source>
</evidence>
<reference evidence="2 3" key="1">
    <citation type="submission" date="2019-08" db="EMBL/GenBank/DDBJ databases">
        <title>In-depth cultivation of the pig gut microbiome towards novel bacterial diversity and tailored functional studies.</title>
        <authorList>
            <person name="Wylensek D."/>
            <person name="Hitch T.C.A."/>
            <person name="Clavel T."/>
        </authorList>
    </citation>
    <scope>NUCLEOTIDE SEQUENCE [LARGE SCALE GENOMIC DNA]</scope>
    <source>
        <strain evidence="2 3">WCA-389-WT-23B</strain>
    </source>
</reference>
<dbReference type="Proteomes" id="UP000436047">
    <property type="component" value="Unassembled WGS sequence"/>
</dbReference>
<dbReference type="InterPro" id="IPR004291">
    <property type="entry name" value="Transposase_IS66_central"/>
</dbReference>
<keyword evidence="3" id="KW-1185">Reference proteome</keyword>
<feature type="domain" description="Transposase IS66 central" evidence="1">
    <location>
        <begin position="1"/>
        <end position="86"/>
    </location>
</feature>
<organism evidence="2 3">
    <name type="scientific">Eisenbergiella porci</name>
    <dbReference type="NCBI Taxonomy" id="2652274"/>
    <lineage>
        <taxon>Bacteria</taxon>
        <taxon>Bacillati</taxon>
        <taxon>Bacillota</taxon>
        <taxon>Clostridia</taxon>
        <taxon>Lachnospirales</taxon>
        <taxon>Lachnospiraceae</taxon>
        <taxon>Eisenbergiella</taxon>
    </lineage>
</organism>
<proteinExistence type="predicted"/>